<accession>A0A8H7V2B4</accession>
<dbReference type="AlphaFoldDB" id="A0A8H7V2B4"/>
<evidence type="ECO:0000313" key="2">
    <source>
        <dbReference type="Proteomes" id="UP000650833"/>
    </source>
</evidence>
<protein>
    <submittedName>
        <fullName evidence="1">Uncharacterized protein</fullName>
    </submittedName>
</protein>
<reference evidence="1" key="1">
    <citation type="submission" date="2020-12" db="EMBL/GenBank/DDBJ databases">
        <title>Metabolic potential, ecology and presence of endohyphal bacteria is reflected in genomic diversity of Mucoromycotina.</title>
        <authorList>
            <person name="Muszewska A."/>
            <person name="Okrasinska A."/>
            <person name="Steczkiewicz K."/>
            <person name="Drgas O."/>
            <person name="Orlowska M."/>
            <person name="Perlinska-Lenart U."/>
            <person name="Aleksandrzak-Piekarczyk T."/>
            <person name="Szatraj K."/>
            <person name="Zielenkiewicz U."/>
            <person name="Pilsyk S."/>
            <person name="Malc E."/>
            <person name="Mieczkowski P."/>
            <person name="Kruszewska J.S."/>
            <person name="Biernat P."/>
            <person name="Pawlowska J."/>
        </authorList>
    </citation>
    <scope>NUCLEOTIDE SEQUENCE</scope>
    <source>
        <strain evidence="1">CBS 226.32</strain>
    </source>
</reference>
<proteinExistence type="predicted"/>
<keyword evidence="2" id="KW-1185">Reference proteome</keyword>
<gene>
    <name evidence="1" type="ORF">INT46_007547</name>
</gene>
<dbReference type="Proteomes" id="UP000650833">
    <property type="component" value="Unassembled WGS sequence"/>
</dbReference>
<name>A0A8H7V2B4_9FUNG</name>
<dbReference type="GO" id="GO:0003676">
    <property type="term" value="F:nucleic acid binding"/>
    <property type="evidence" value="ECO:0007669"/>
    <property type="project" value="InterPro"/>
</dbReference>
<dbReference type="EMBL" id="JAEPRC010000245">
    <property type="protein sequence ID" value="KAG2202867.1"/>
    <property type="molecule type" value="Genomic_DNA"/>
</dbReference>
<evidence type="ECO:0000313" key="1">
    <source>
        <dbReference type="EMBL" id="KAG2202867.1"/>
    </source>
</evidence>
<dbReference type="OrthoDB" id="2205473at2759"/>
<organism evidence="1 2">
    <name type="scientific">Mucor plumbeus</name>
    <dbReference type="NCBI Taxonomy" id="97098"/>
    <lineage>
        <taxon>Eukaryota</taxon>
        <taxon>Fungi</taxon>
        <taxon>Fungi incertae sedis</taxon>
        <taxon>Mucoromycota</taxon>
        <taxon>Mucoromycotina</taxon>
        <taxon>Mucoromycetes</taxon>
        <taxon>Mucorales</taxon>
        <taxon>Mucorineae</taxon>
        <taxon>Mucoraceae</taxon>
        <taxon>Mucor</taxon>
    </lineage>
</organism>
<sequence>MALNLTSNVENFIKSLLFNNASFSVIQKLYPTISLSTLTRYREQYLGDVKISKGGRPNKISKSTKSYIARQQLRTSRLYGPKGVQEHLKLQVVDTTLLVSKDNKVERYAWAKKYRNYTSAGWRQWDFSDEKTRVNMWGSESNSLFWSDGDITLLLHQMEPHVQENVGGDMFWICITAKGSGYGTTIIDSSIDSSVYVDIWKLPC</sequence>
<dbReference type="Gene3D" id="3.30.420.10">
    <property type="entry name" value="Ribonuclease H-like superfamily/Ribonuclease H"/>
    <property type="match status" value="1"/>
</dbReference>
<dbReference type="InterPro" id="IPR036397">
    <property type="entry name" value="RNaseH_sf"/>
</dbReference>
<comment type="caution">
    <text evidence="1">The sequence shown here is derived from an EMBL/GenBank/DDBJ whole genome shotgun (WGS) entry which is preliminary data.</text>
</comment>